<dbReference type="Pfam" id="PF18120">
    <property type="entry name" value="DUF5597"/>
    <property type="match status" value="1"/>
</dbReference>
<keyword evidence="4" id="KW-1185">Reference proteome</keyword>
<accession>A0A6B8RUK0</accession>
<evidence type="ECO:0000259" key="2">
    <source>
        <dbReference type="Pfam" id="PF18120"/>
    </source>
</evidence>
<proteinExistence type="predicted"/>
<evidence type="ECO:0000259" key="1">
    <source>
        <dbReference type="Pfam" id="PF01301"/>
    </source>
</evidence>
<dbReference type="Gene3D" id="3.20.20.80">
    <property type="entry name" value="Glycosidases"/>
    <property type="match status" value="1"/>
</dbReference>
<evidence type="ECO:0008006" key="5">
    <source>
        <dbReference type="Google" id="ProtNLM"/>
    </source>
</evidence>
<dbReference type="Pfam" id="PF01301">
    <property type="entry name" value="Glyco_hydro_35"/>
    <property type="match status" value="1"/>
</dbReference>
<reference evidence="4" key="1">
    <citation type="submission" date="2018-11" db="EMBL/GenBank/DDBJ databases">
        <title>Complete genome sequence of Paenibacillus sp. ML311-T8.</title>
        <authorList>
            <person name="Nam Y.-D."/>
            <person name="Kang J."/>
            <person name="Chung W.-H."/>
            <person name="Park Y.S."/>
        </authorList>
    </citation>
    <scope>NUCLEOTIDE SEQUENCE [LARGE SCALE GENOMIC DNA]</scope>
    <source>
        <strain evidence="4">ML311-T8</strain>
    </source>
</reference>
<dbReference type="InterPro" id="IPR017853">
    <property type="entry name" value="GH"/>
</dbReference>
<sequence>MKTLPYLHKTGNLTTLYVDEAPYVALAGEIHNSSSSNLTYMRDKVWPQLRGLHLNTVIAPVFWELVEPAPGEFDFTLVTGLIEQARVENVRLVLLWFGLWKNGLSTYVPGWVKKDYTTYFKARFAGNTASESISPFCEAAVQADANAFQQLMYHLKKIDENQHTVIMVQVENEIGFLDSERDFSEAANQEFIKLVPANIAEAFGKTGTWSDVFGEDASEYFMAYHYATAVELITKAGTEAYALPMFVNAWLEQFPERAGSYPSGGPIAKVMKMWQLAAPTICLYAPDIYLPSFKEICEEYTQDGNPLFIPEARRDLVSATNVFYAIGKHNALCFSPFGIEDFLADPQDEAVDLSILTALNIEQSGFILNGTGPYLAQSYKLLSSMMGIIHRYRGTGKMTGFLQSRDKGCLLAFTKYDLKITYLPAEEGKPIGGGLIIETSENEFILAGIGFSADFLPKRGEQLQVGYVRIEEGSFDQEAWTRGRVLNGDEGAYGGIKIGRNPHALCVEVYKYF</sequence>
<protein>
    <recommendedName>
        <fullName evidence="5">Beta-galactosidase</fullName>
    </recommendedName>
</protein>
<feature type="domain" description="DUF5597" evidence="2">
    <location>
        <begin position="375"/>
        <end position="494"/>
    </location>
</feature>
<dbReference type="InterPro" id="IPR040719">
    <property type="entry name" value="DUF5597"/>
</dbReference>
<dbReference type="Proteomes" id="UP000426246">
    <property type="component" value="Chromosome"/>
</dbReference>
<gene>
    <name evidence="3" type="ORF">EHS13_33775</name>
</gene>
<dbReference type="EMBL" id="CP034235">
    <property type="protein sequence ID" value="QGQ99479.1"/>
    <property type="molecule type" value="Genomic_DNA"/>
</dbReference>
<organism evidence="3 4">
    <name type="scientific">Paenibacillus psychroresistens</name>
    <dbReference type="NCBI Taxonomy" id="1778678"/>
    <lineage>
        <taxon>Bacteria</taxon>
        <taxon>Bacillati</taxon>
        <taxon>Bacillota</taxon>
        <taxon>Bacilli</taxon>
        <taxon>Bacillales</taxon>
        <taxon>Paenibacillaceae</taxon>
        <taxon>Paenibacillus</taxon>
    </lineage>
</organism>
<evidence type="ECO:0000313" key="3">
    <source>
        <dbReference type="EMBL" id="QGQ99479.1"/>
    </source>
</evidence>
<feature type="domain" description="Glycoside hydrolase 35 catalytic" evidence="1">
    <location>
        <begin position="16"/>
        <end position="210"/>
    </location>
</feature>
<name>A0A6B8RUK0_9BACL</name>
<evidence type="ECO:0000313" key="4">
    <source>
        <dbReference type="Proteomes" id="UP000426246"/>
    </source>
</evidence>
<dbReference type="Gene3D" id="2.60.220.20">
    <property type="entry name" value="putative beta-Galactosidase from caulobacter crescentus"/>
    <property type="match status" value="1"/>
</dbReference>
<dbReference type="InterPro" id="IPR031330">
    <property type="entry name" value="Gly_Hdrlase_35_cat"/>
</dbReference>
<dbReference type="AlphaFoldDB" id="A0A6B8RUK0"/>
<dbReference type="SUPFAM" id="SSF51445">
    <property type="entry name" value="(Trans)glycosidases"/>
    <property type="match status" value="1"/>
</dbReference>
<dbReference type="KEGG" id="ppsc:EHS13_33775"/>
<dbReference type="OrthoDB" id="9800974at2"/>
<dbReference type="RefSeq" id="WP_155704644.1">
    <property type="nucleotide sequence ID" value="NZ_CP034235.1"/>
</dbReference>